<evidence type="ECO:0000256" key="2">
    <source>
        <dbReference type="ARBA" id="ARBA00022475"/>
    </source>
</evidence>
<feature type="transmembrane region" description="Helical" evidence="6">
    <location>
        <begin position="144"/>
        <end position="164"/>
    </location>
</feature>
<dbReference type="CDD" id="cd06579">
    <property type="entry name" value="TM_PBP1_transp_AraH_like"/>
    <property type="match status" value="1"/>
</dbReference>
<protein>
    <submittedName>
        <fullName evidence="7">ABC transporter permease</fullName>
    </submittedName>
</protein>
<keyword evidence="5 6" id="KW-0472">Membrane</keyword>
<evidence type="ECO:0000313" key="8">
    <source>
        <dbReference type="Proteomes" id="UP000271678"/>
    </source>
</evidence>
<keyword evidence="2" id="KW-1003">Cell membrane</keyword>
<organism evidence="7 8">
    <name type="scientific">Flexivirga caeni</name>
    <dbReference type="NCBI Taxonomy" id="2294115"/>
    <lineage>
        <taxon>Bacteria</taxon>
        <taxon>Bacillati</taxon>
        <taxon>Actinomycetota</taxon>
        <taxon>Actinomycetes</taxon>
        <taxon>Micrococcales</taxon>
        <taxon>Dermacoccaceae</taxon>
        <taxon>Flexivirga</taxon>
    </lineage>
</organism>
<proteinExistence type="predicted"/>
<comment type="caution">
    <text evidence="7">The sequence shown here is derived from an EMBL/GenBank/DDBJ whole genome shotgun (WGS) entry which is preliminary data.</text>
</comment>
<name>A0A3M9MGL5_9MICO</name>
<keyword evidence="3 6" id="KW-0812">Transmembrane</keyword>
<feature type="transmembrane region" description="Helical" evidence="6">
    <location>
        <begin position="184"/>
        <end position="207"/>
    </location>
</feature>
<evidence type="ECO:0000256" key="3">
    <source>
        <dbReference type="ARBA" id="ARBA00022692"/>
    </source>
</evidence>
<evidence type="ECO:0000256" key="6">
    <source>
        <dbReference type="SAM" id="Phobius"/>
    </source>
</evidence>
<dbReference type="GO" id="GO:0022857">
    <property type="term" value="F:transmembrane transporter activity"/>
    <property type="evidence" value="ECO:0007669"/>
    <property type="project" value="InterPro"/>
</dbReference>
<dbReference type="OrthoDB" id="9808136at2"/>
<dbReference type="Pfam" id="PF02653">
    <property type="entry name" value="BPD_transp_2"/>
    <property type="match status" value="1"/>
</dbReference>
<dbReference type="PANTHER" id="PTHR32196">
    <property type="entry name" value="ABC TRANSPORTER PERMEASE PROTEIN YPHD-RELATED-RELATED"/>
    <property type="match status" value="1"/>
</dbReference>
<feature type="transmembrane region" description="Helical" evidence="6">
    <location>
        <begin position="69"/>
        <end position="102"/>
    </location>
</feature>
<dbReference type="Proteomes" id="UP000271678">
    <property type="component" value="Unassembled WGS sequence"/>
</dbReference>
<dbReference type="AlphaFoldDB" id="A0A3M9MGL5"/>
<accession>A0A3M9MGL5</accession>
<evidence type="ECO:0000256" key="5">
    <source>
        <dbReference type="ARBA" id="ARBA00023136"/>
    </source>
</evidence>
<dbReference type="GO" id="GO:0005886">
    <property type="term" value="C:plasma membrane"/>
    <property type="evidence" value="ECO:0007669"/>
    <property type="project" value="UniProtKB-SubCell"/>
</dbReference>
<keyword evidence="8" id="KW-1185">Reference proteome</keyword>
<sequence length="342" mass="35293">MTVEATDTGSGPPPEGAKAPTIGNRVQHVLHAHPSLGPLVVLVISAIIFDLINGRFFSAANLSIMLQEVAVIGLLALGQTVIILTAGIDLAVGAAMILAQMVMAGLALTSGWPVWLAIAGGLVVALVTGLVDGLLVTRFKVPPFIGTLGTLGVFTALGLLYANGQTLTPSAGNFLLWPGNLIKIGSFSLMTGVIVMLVLYLIVGYALGRTAWGKHVYAVGDDPEAARLVGINTARLLLSVYVLAGLIYGIAAWVQIGRVGDASTNISSTLNLDSITAAVIGGVSLFGGRGIVLGTLFGALIVQVFQNGLALAGVQDLYQQLAEGLLVIAAVAVDQWIRKVRT</sequence>
<dbReference type="EMBL" id="RJJQ01000002">
    <property type="protein sequence ID" value="RNI24692.1"/>
    <property type="molecule type" value="Genomic_DNA"/>
</dbReference>
<dbReference type="InterPro" id="IPR001851">
    <property type="entry name" value="ABC_transp_permease"/>
</dbReference>
<evidence type="ECO:0000256" key="1">
    <source>
        <dbReference type="ARBA" id="ARBA00004651"/>
    </source>
</evidence>
<evidence type="ECO:0000313" key="7">
    <source>
        <dbReference type="EMBL" id="RNI24692.1"/>
    </source>
</evidence>
<gene>
    <name evidence="7" type="ORF">EFY87_03035</name>
</gene>
<evidence type="ECO:0000256" key="4">
    <source>
        <dbReference type="ARBA" id="ARBA00022989"/>
    </source>
</evidence>
<feature type="transmembrane region" description="Helical" evidence="6">
    <location>
        <begin position="276"/>
        <end position="302"/>
    </location>
</feature>
<feature type="transmembrane region" description="Helical" evidence="6">
    <location>
        <begin position="114"/>
        <end position="137"/>
    </location>
</feature>
<feature type="transmembrane region" description="Helical" evidence="6">
    <location>
        <begin position="36"/>
        <end position="57"/>
    </location>
</feature>
<dbReference type="RefSeq" id="WP_123269985.1">
    <property type="nucleotide sequence ID" value="NZ_RJJQ01000002.1"/>
</dbReference>
<reference evidence="7 8" key="1">
    <citation type="submission" date="2018-11" db="EMBL/GenBank/DDBJ databases">
        <title>Draft genome of Simplicispira Flexivirga sp. BO-16.</title>
        <authorList>
            <person name="Im W.T."/>
        </authorList>
    </citation>
    <scope>NUCLEOTIDE SEQUENCE [LARGE SCALE GENOMIC DNA]</scope>
    <source>
        <strain evidence="7 8">BO-16</strain>
    </source>
</reference>
<comment type="subcellular location">
    <subcellularLocation>
        <location evidence="1">Cell membrane</location>
        <topology evidence="1">Multi-pass membrane protein</topology>
    </subcellularLocation>
</comment>
<keyword evidence="4 6" id="KW-1133">Transmembrane helix</keyword>
<feature type="transmembrane region" description="Helical" evidence="6">
    <location>
        <begin position="236"/>
        <end position="256"/>
    </location>
</feature>